<evidence type="ECO:0000259" key="7">
    <source>
        <dbReference type="PROSITE" id="PS50850"/>
    </source>
</evidence>
<dbReference type="EMBL" id="JAHWZX010000007">
    <property type="protein sequence ID" value="MBW4331124.1"/>
    <property type="molecule type" value="Genomic_DNA"/>
</dbReference>
<comment type="caution">
    <text evidence="8">The sequence shown here is derived from an EMBL/GenBank/DDBJ whole genome shotgun (WGS) entry which is preliminary data.</text>
</comment>
<feature type="transmembrane region" description="Helical" evidence="6">
    <location>
        <begin position="291"/>
        <end position="311"/>
    </location>
</feature>
<feature type="domain" description="Major facilitator superfamily (MFS) profile" evidence="7">
    <location>
        <begin position="6"/>
        <end position="374"/>
    </location>
</feature>
<evidence type="ECO:0000313" key="8">
    <source>
        <dbReference type="EMBL" id="MBW4331124.1"/>
    </source>
</evidence>
<evidence type="ECO:0000256" key="1">
    <source>
        <dbReference type="ARBA" id="ARBA00004651"/>
    </source>
</evidence>
<feature type="transmembrane region" description="Helical" evidence="6">
    <location>
        <begin position="160"/>
        <end position="180"/>
    </location>
</feature>
<feature type="transmembrane region" description="Helical" evidence="6">
    <location>
        <begin position="98"/>
        <end position="122"/>
    </location>
</feature>
<dbReference type="PANTHER" id="PTHR43124:SF3">
    <property type="entry name" value="CHLORAMPHENICOL EFFLUX PUMP RV0191"/>
    <property type="match status" value="1"/>
</dbReference>
<keyword evidence="2" id="KW-1003">Cell membrane</keyword>
<evidence type="ECO:0000256" key="4">
    <source>
        <dbReference type="ARBA" id="ARBA00022989"/>
    </source>
</evidence>
<comment type="subcellular location">
    <subcellularLocation>
        <location evidence="1">Cell membrane</location>
        <topology evidence="1">Multi-pass membrane protein</topology>
    </subcellularLocation>
</comment>
<feature type="transmembrane region" description="Helical" evidence="6">
    <location>
        <begin position="240"/>
        <end position="259"/>
    </location>
</feature>
<feature type="transmembrane region" description="Helical" evidence="6">
    <location>
        <begin position="46"/>
        <end position="66"/>
    </location>
</feature>
<dbReference type="RefSeq" id="WP_219238231.1">
    <property type="nucleotide sequence ID" value="NZ_JAHWZX010000007.1"/>
</dbReference>
<dbReference type="PANTHER" id="PTHR43124">
    <property type="entry name" value="PURINE EFFLUX PUMP PBUE"/>
    <property type="match status" value="1"/>
</dbReference>
<keyword evidence="3 6" id="KW-0812">Transmembrane</keyword>
<feature type="transmembrane region" description="Helical" evidence="6">
    <location>
        <begin position="73"/>
        <end position="92"/>
    </location>
</feature>
<feature type="transmembrane region" description="Helical" evidence="6">
    <location>
        <begin position="134"/>
        <end position="154"/>
    </location>
</feature>
<feature type="transmembrane region" description="Helical" evidence="6">
    <location>
        <begin position="323"/>
        <end position="346"/>
    </location>
</feature>
<dbReference type="Pfam" id="PF07690">
    <property type="entry name" value="MFS_1"/>
    <property type="match status" value="1"/>
</dbReference>
<dbReference type="InterPro" id="IPR011701">
    <property type="entry name" value="MFS"/>
</dbReference>
<name>A0ABS6XLN5_9SPHN</name>
<sequence length="381" mass="38216">MSRSTLFIASGFGLVATCYGLARFAFGLFLPAIASDLALTASFSGLVSGGSFLGYCIAIIASAVLTERFGPRAVAALAGTIGTAGLAGMAAAQTGTAMGLAVLIAGLSTGLASPPLAASVAANLNRHRQDRANTVINAGAAGGVALSAPAAWIFGDDWRFAFMLFAGTAAMATLAIALAMPRAARPDIGAEGGFPSFSLELKRLTASALVMGVASTAVWSFGGELTRKGLGWASGDVGCLWLVIGIFGLTGGLCGAAVQRFGLDRVHVVFLTAMASAILSIAVAANSIIAMAGGAVFGGAYMMLTGVYLVWGVRAVPERPAAGIMIGFLAIAIGQTAGAPLFGFLLEQSGRMMAGVAFALLAVAAAAFPLQRAHPFSATQP</sequence>
<feature type="transmembrane region" description="Helical" evidence="6">
    <location>
        <begin position="352"/>
        <end position="370"/>
    </location>
</feature>
<reference evidence="8 9" key="1">
    <citation type="submission" date="2021-07" db="EMBL/GenBank/DDBJ databases">
        <title>Stakelama flava sp. nov., a novel endophytic bacterium isolated from branch of Kandelia candel.</title>
        <authorList>
            <person name="Tuo L."/>
        </authorList>
    </citation>
    <scope>NUCLEOTIDE SEQUENCE [LARGE SCALE GENOMIC DNA]</scope>
    <source>
        <strain evidence="8 9">CBK3Z-3</strain>
    </source>
</reference>
<evidence type="ECO:0000256" key="5">
    <source>
        <dbReference type="ARBA" id="ARBA00023136"/>
    </source>
</evidence>
<protein>
    <submittedName>
        <fullName evidence="8">MFS transporter</fullName>
    </submittedName>
</protein>
<accession>A0ABS6XLN5</accession>
<organism evidence="8 9">
    <name type="scientific">Stakelama flava</name>
    <dbReference type="NCBI Taxonomy" id="2860338"/>
    <lineage>
        <taxon>Bacteria</taxon>
        <taxon>Pseudomonadati</taxon>
        <taxon>Pseudomonadota</taxon>
        <taxon>Alphaproteobacteria</taxon>
        <taxon>Sphingomonadales</taxon>
        <taxon>Sphingomonadaceae</taxon>
        <taxon>Stakelama</taxon>
    </lineage>
</organism>
<keyword evidence="5 6" id="KW-0472">Membrane</keyword>
<gene>
    <name evidence="8" type="ORF">KY084_09600</name>
</gene>
<feature type="transmembrane region" description="Helical" evidence="6">
    <location>
        <begin position="12"/>
        <end position="34"/>
    </location>
</feature>
<evidence type="ECO:0000313" key="9">
    <source>
        <dbReference type="Proteomes" id="UP001197214"/>
    </source>
</evidence>
<feature type="transmembrane region" description="Helical" evidence="6">
    <location>
        <begin position="201"/>
        <end position="220"/>
    </location>
</feature>
<evidence type="ECO:0000256" key="3">
    <source>
        <dbReference type="ARBA" id="ARBA00022692"/>
    </source>
</evidence>
<dbReference type="InterPro" id="IPR020846">
    <property type="entry name" value="MFS_dom"/>
</dbReference>
<feature type="transmembrane region" description="Helical" evidence="6">
    <location>
        <begin position="266"/>
        <end position="285"/>
    </location>
</feature>
<evidence type="ECO:0000256" key="6">
    <source>
        <dbReference type="SAM" id="Phobius"/>
    </source>
</evidence>
<dbReference type="InterPro" id="IPR050189">
    <property type="entry name" value="MFS_Efflux_Transporters"/>
</dbReference>
<dbReference type="Proteomes" id="UP001197214">
    <property type="component" value="Unassembled WGS sequence"/>
</dbReference>
<dbReference type="PROSITE" id="PS50850">
    <property type="entry name" value="MFS"/>
    <property type="match status" value="1"/>
</dbReference>
<proteinExistence type="predicted"/>
<evidence type="ECO:0000256" key="2">
    <source>
        <dbReference type="ARBA" id="ARBA00022475"/>
    </source>
</evidence>
<keyword evidence="9" id="KW-1185">Reference proteome</keyword>
<keyword evidence="4 6" id="KW-1133">Transmembrane helix</keyword>